<feature type="signal peptide" evidence="1">
    <location>
        <begin position="1"/>
        <end position="21"/>
    </location>
</feature>
<protein>
    <submittedName>
        <fullName evidence="2">Outer membrane protein</fullName>
    </submittedName>
</protein>
<comment type="caution">
    <text evidence="2">The sequence shown here is derived from an EMBL/GenBank/DDBJ whole genome shotgun (WGS) entry which is preliminary data.</text>
</comment>
<keyword evidence="1" id="KW-0732">Signal</keyword>
<gene>
    <name evidence="2" type="ORF">ERS686654_00286</name>
</gene>
<evidence type="ECO:0000256" key="1">
    <source>
        <dbReference type="SAM" id="SignalP"/>
    </source>
</evidence>
<reference evidence="2 3" key="1">
    <citation type="submission" date="2015-11" db="EMBL/GenBank/DDBJ databases">
        <authorList>
            <consortium name="Pathogen Informatics"/>
        </authorList>
    </citation>
    <scope>NUCLEOTIDE SEQUENCE [LARGE SCALE GENOMIC DNA]</scope>
    <source>
        <strain evidence="2 3">006A-0059</strain>
    </source>
</reference>
<feature type="chain" id="PRO_5009799756" evidence="1">
    <location>
        <begin position="22"/>
        <end position="198"/>
    </location>
</feature>
<evidence type="ECO:0000313" key="3">
    <source>
        <dbReference type="Proteomes" id="UP000052237"/>
    </source>
</evidence>
<keyword evidence="3" id="KW-1185">Reference proteome</keyword>
<dbReference type="SUPFAM" id="SSF56925">
    <property type="entry name" value="OMPA-like"/>
    <property type="match status" value="1"/>
</dbReference>
<dbReference type="RefSeq" id="WP_059425364.1">
    <property type="nucleotide sequence ID" value="NZ_FAVB01000001.1"/>
</dbReference>
<organism evidence="2 3">
    <name type="scientific">Campylobacter hyointestinalis subsp. hyointestinalis</name>
    <dbReference type="NCBI Taxonomy" id="91352"/>
    <lineage>
        <taxon>Bacteria</taxon>
        <taxon>Pseudomonadati</taxon>
        <taxon>Campylobacterota</taxon>
        <taxon>Epsilonproteobacteria</taxon>
        <taxon>Campylobacterales</taxon>
        <taxon>Campylobacteraceae</taxon>
        <taxon>Campylobacter</taxon>
    </lineage>
</organism>
<dbReference type="Proteomes" id="UP000052237">
    <property type="component" value="Unassembled WGS sequence"/>
</dbReference>
<dbReference type="AlphaFoldDB" id="A0A0S4REP7"/>
<evidence type="ECO:0000313" key="2">
    <source>
        <dbReference type="EMBL" id="CUU70902.1"/>
    </source>
</evidence>
<dbReference type="Gene3D" id="2.40.160.20">
    <property type="match status" value="1"/>
</dbReference>
<accession>A0A0S4REP7</accession>
<dbReference type="InterPro" id="IPR011250">
    <property type="entry name" value="OMP/PagP_B-barrel"/>
</dbReference>
<sequence length="198" mass="22315">MRNSTLKICLVASMVCSFALAEGAFIGVESDYSFKSNLKMKFNDGGKDTFKKAQAGIGIKGGYDFDMYRIYGSYVYDFQTSKTIVDEDGDSLKLKWLTHKFIVGADYTPSITDNFKLAVGPYTGYSRLTLKPEGEDKANTNGWIIGAKLGGIYSIDKNNELEFGFKTDRTDYKKVSKFELKDVKETNYGLYLGYNYKF</sequence>
<proteinExistence type="predicted"/>
<name>A0A0S4REP7_CAMHY</name>
<dbReference type="EMBL" id="FAVB01000001">
    <property type="protein sequence ID" value="CUU70902.1"/>
    <property type="molecule type" value="Genomic_DNA"/>
</dbReference>